<name>A0A1X7HRX9_9BACL</name>
<dbReference type="EMBL" id="LT840184">
    <property type="protein sequence ID" value="SMF90813.1"/>
    <property type="molecule type" value="Genomic_DNA"/>
</dbReference>
<dbReference type="RefSeq" id="WP_208915888.1">
    <property type="nucleotide sequence ID" value="NZ_LT840184.1"/>
</dbReference>
<accession>A0A1X7HRX9</accession>
<dbReference type="InterPro" id="IPR013216">
    <property type="entry name" value="Methyltransf_11"/>
</dbReference>
<protein>
    <submittedName>
        <fullName evidence="2">Phosphatidylethanolamine N-methyltransferase</fullName>
    </submittedName>
</protein>
<sequence length="201" mass="23146">MKKNTLVRKFNKQASMYERNSRQRTLGMWRSRLLQDIHGKVLEVAVGAGANFPYYNRDTVDLTAVDFSPEMLNSARRMASELQLKVSFQEQDIETLELPERSFDCVVSTLSLCSYDDPLAVLNKMNRWCRPGGHIYLLEHGISSNRLLGFTQHLVNPVARRISGCHFNRDMLQIVHDSEVEIVNTERYWGGMVHLIWAVST</sequence>
<dbReference type="GO" id="GO:0008757">
    <property type="term" value="F:S-adenosylmethionine-dependent methyltransferase activity"/>
    <property type="evidence" value="ECO:0007669"/>
    <property type="project" value="InterPro"/>
</dbReference>
<organism evidence="2 3">
    <name type="scientific">Paenibacillus uliginis N3/975</name>
    <dbReference type="NCBI Taxonomy" id="1313296"/>
    <lineage>
        <taxon>Bacteria</taxon>
        <taxon>Bacillati</taxon>
        <taxon>Bacillota</taxon>
        <taxon>Bacilli</taxon>
        <taxon>Bacillales</taxon>
        <taxon>Paenibacillaceae</taxon>
        <taxon>Paenibacillus</taxon>
    </lineage>
</organism>
<gene>
    <name evidence="2" type="ORF">SAMN05661091_5248</name>
</gene>
<keyword evidence="2" id="KW-0489">Methyltransferase</keyword>
<dbReference type="Gene3D" id="3.40.50.150">
    <property type="entry name" value="Vaccinia Virus protein VP39"/>
    <property type="match status" value="1"/>
</dbReference>
<evidence type="ECO:0000259" key="1">
    <source>
        <dbReference type="Pfam" id="PF08241"/>
    </source>
</evidence>
<dbReference type="Proteomes" id="UP000192940">
    <property type="component" value="Chromosome I"/>
</dbReference>
<dbReference type="STRING" id="1313296.SAMN05661091_5248"/>
<dbReference type="AlphaFoldDB" id="A0A1X7HRX9"/>
<dbReference type="InterPro" id="IPR052356">
    <property type="entry name" value="Thiol_S-MT"/>
</dbReference>
<dbReference type="Pfam" id="PF08241">
    <property type="entry name" value="Methyltransf_11"/>
    <property type="match status" value="1"/>
</dbReference>
<dbReference type="GO" id="GO:0032259">
    <property type="term" value="P:methylation"/>
    <property type="evidence" value="ECO:0007669"/>
    <property type="project" value="UniProtKB-KW"/>
</dbReference>
<dbReference type="PANTHER" id="PTHR45036">
    <property type="entry name" value="METHYLTRANSFERASE LIKE 7B"/>
    <property type="match status" value="1"/>
</dbReference>
<keyword evidence="2" id="KW-0808">Transferase</keyword>
<dbReference type="SUPFAM" id="SSF53335">
    <property type="entry name" value="S-adenosyl-L-methionine-dependent methyltransferases"/>
    <property type="match status" value="1"/>
</dbReference>
<proteinExistence type="predicted"/>
<feature type="domain" description="Methyltransferase type 11" evidence="1">
    <location>
        <begin position="42"/>
        <end position="136"/>
    </location>
</feature>
<evidence type="ECO:0000313" key="3">
    <source>
        <dbReference type="Proteomes" id="UP000192940"/>
    </source>
</evidence>
<reference evidence="3" key="1">
    <citation type="submission" date="2017-04" db="EMBL/GenBank/DDBJ databases">
        <authorList>
            <person name="Varghese N."/>
            <person name="Submissions S."/>
        </authorList>
    </citation>
    <scope>NUCLEOTIDE SEQUENCE [LARGE SCALE GENOMIC DNA]</scope>
    <source>
        <strain evidence="3">N3/975</strain>
    </source>
</reference>
<dbReference type="PANTHER" id="PTHR45036:SF1">
    <property type="entry name" value="METHYLTRANSFERASE LIKE 7A"/>
    <property type="match status" value="1"/>
</dbReference>
<keyword evidence="3" id="KW-1185">Reference proteome</keyword>
<evidence type="ECO:0000313" key="2">
    <source>
        <dbReference type="EMBL" id="SMF90813.1"/>
    </source>
</evidence>
<dbReference type="InterPro" id="IPR029063">
    <property type="entry name" value="SAM-dependent_MTases_sf"/>
</dbReference>
<dbReference type="CDD" id="cd02440">
    <property type="entry name" value="AdoMet_MTases"/>
    <property type="match status" value="1"/>
</dbReference>